<dbReference type="Proteomes" id="UP000198538">
    <property type="component" value="Unassembled WGS sequence"/>
</dbReference>
<dbReference type="PROSITE" id="PS51257">
    <property type="entry name" value="PROKAR_LIPOPROTEIN"/>
    <property type="match status" value="1"/>
</dbReference>
<evidence type="ECO:0008006" key="5">
    <source>
        <dbReference type="Google" id="ProtNLM"/>
    </source>
</evidence>
<dbReference type="AlphaFoldDB" id="A0A1G5JMJ3"/>
<evidence type="ECO:0000256" key="1">
    <source>
        <dbReference type="SAM" id="MobiDB-lite"/>
    </source>
</evidence>
<sequence>MIRKYALILSVMLLLVTACQSKTKPEDTQQTEASVSTNDELTVDEDESAVSMPQDEVAPPEYVDESKYSGDELEIVKLMNTHMRYLYEQDEKGYMSLFAPESPISGMPNYTFRKITSMGDITITEQKKLYQGVVMITEVDEDDIESSSTMVFWKWKTDGDAAKWIIADID</sequence>
<accession>A0A1G5JMJ3</accession>
<feature type="signal peptide" evidence="2">
    <location>
        <begin position="1"/>
        <end position="21"/>
    </location>
</feature>
<feature type="region of interest" description="Disordered" evidence="1">
    <location>
        <begin position="22"/>
        <end position="66"/>
    </location>
</feature>
<dbReference type="STRING" id="582692.SAMN05720606_111138"/>
<reference evidence="4" key="1">
    <citation type="submission" date="2016-10" db="EMBL/GenBank/DDBJ databases">
        <authorList>
            <person name="Varghese N."/>
            <person name="Submissions S."/>
        </authorList>
    </citation>
    <scope>NUCLEOTIDE SEQUENCE [LARGE SCALE GENOMIC DNA]</scope>
    <source>
        <strain evidence="4">BL9</strain>
    </source>
</reference>
<keyword evidence="4" id="KW-1185">Reference proteome</keyword>
<keyword evidence="2" id="KW-0732">Signal</keyword>
<organism evidence="3 4">
    <name type="scientific">Paenibacillus polysaccharolyticus</name>
    <dbReference type="NCBI Taxonomy" id="582692"/>
    <lineage>
        <taxon>Bacteria</taxon>
        <taxon>Bacillati</taxon>
        <taxon>Bacillota</taxon>
        <taxon>Bacilli</taxon>
        <taxon>Bacillales</taxon>
        <taxon>Paenibacillaceae</taxon>
        <taxon>Paenibacillus</taxon>
    </lineage>
</organism>
<name>A0A1G5JMJ3_9BACL</name>
<feature type="compositionally biased region" description="Polar residues" evidence="1">
    <location>
        <begin position="22"/>
        <end position="40"/>
    </location>
</feature>
<evidence type="ECO:0000313" key="3">
    <source>
        <dbReference type="EMBL" id="SCY88969.1"/>
    </source>
</evidence>
<dbReference type="EMBL" id="FMVM01000011">
    <property type="protein sequence ID" value="SCY88969.1"/>
    <property type="molecule type" value="Genomic_DNA"/>
</dbReference>
<evidence type="ECO:0000313" key="4">
    <source>
        <dbReference type="Proteomes" id="UP000198538"/>
    </source>
</evidence>
<dbReference type="RefSeq" id="WP_090922033.1">
    <property type="nucleotide sequence ID" value="NZ_FMVM01000011.1"/>
</dbReference>
<protein>
    <recommendedName>
        <fullName evidence="5">DUF4829 domain-containing protein</fullName>
    </recommendedName>
</protein>
<feature type="chain" id="PRO_5011483171" description="DUF4829 domain-containing protein" evidence="2">
    <location>
        <begin position="22"/>
        <end position="170"/>
    </location>
</feature>
<evidence type="ECO:0000256" key="2">
    <source>
        <dbReference type="SAM" id="SignalP"/>
    </source>
</evidence>
<gene>
    <name evidence="3" type="ORF">SAMN05720606_111138</name>
</gene>
<proteinExistence type="predicted"/>